<dbReference type="Proteomes" id="UP000008206">
    <property type="component" value="Chromosome"/>
</dbReference>
<dbReference type="Gene3D" id="3.40.1190.20">
    <property type="match status" value="1"/>
</dbReference>
<dbReference type="PRINTS" id="PR00990">
    <property type="entry name" value="RIBOKINASE"/>
</dbReference>
<dbReference type="GO" id="GO:0004747">
    <property type="term" value="F:ribokinase activity"/>
    <property type="evidence" value="ECO:0007669"/>
    <property type="project" value="UniProtKB-UniRule"/>
</dbReference>
<keyword evidence="7 12" id="KW-0418">Kinase</keyword>
<dbReference type="CDD" id="cd01174">
    <property type="entry name" value="ribokinase"/>
    <property type="match status" value="1"/>
</dbReference>
<protein>
    <recommendedName>
        <fullName evidence="3 12">Ribokinase</fullName>
        <shortName evidence="12">RK</shortName>
        <ecNumber evidence="2 12">2.7.1.15</ecNumber>
    </recommendedName>
</protein>
<feature type="binding site" evidence="12">
    <location>
        <position position="287"/>
    </location>
    <ligand>
        <name>K(+)</name>
        <dbReference type="ChEBI" id="CHEBI:29103"/>
    </ligand>
</feature>
<dbReference type="AlphaFoldDB" id="E0UHD4"/>
<feature type="binding site" evidence="12">
    <location>
        <position position="285"/>
    </location>
    <ligand>
        <name>K(+)</name>
        <dbReference type="ChEBI" id="CHEBI:29103"/>
    </ligand>
</feature>
<dbReference type="PROSITE" id="PS00584">
    <property type="entry name" value="PFKB_KINASES_2"/>
    <property type="match status" value="1"/>
</dbReference>
<dbReference type="OrthoDB" id="9775849at2"/>
<dbReference type="GO" id="GO:0005524">
    <property type="term" value="F:ATP binding"/>
    <property type="evidence" value="ECO:0007669"/>
    <property type="project" value="UniProtKB-UniRule"/>
</dbReference>
<dbReference type="PANTHER" id="PTHR10584:SF166">
    <property type="entry name" value="RIBOKINASE"/>
    <property type="match status" value="1"/>
</dbReference>
<evidence type="ECO:0000313" key="15">
    <source>
        <dbReference type="Proteomes" id="UP000008206"/>
    </source>
</evidence>
<evidence type="ECO:0000256" key="1">
    <source>
        <dbReference type="ARBA" id="ARBA00005380"/>
    </source>
</evidence>
<feature type="binding site" evidence="12">
    <location>
        <position position="246"/>
    </location>
    <ligand>
        <name>K(+)</name>
        <dbReference type="ChEBI" id="CHEBI:29103"/>
    </ligand>
</feature>
<feature type="binding site" evidence="12">
    <location>
        <begin position="38"/>
        <end position="42"/>
    </location>
    <ligand>
        <name>substrate</name>
    </ligand>
</feature>
<sequence length="305" mass="30721">MAVIVLGSINIDLVVQVSHLPHKGETVIGNNFFTACGGKGANGAVAIAKLGIPVSMVGQVGGDQFGETLLKGLQSAGVNTQGVIINPDTHSGVASIVVDQHGDNTIACAGGANSLVGDAEIQQFKALLPGAKVVSLELGIPLDVVVAAASAASAADCIVILDPAPARNDLPDELYPLIDIITPNEVEASQLVGFPVIDPETATRAALILQQRGVKTVIVTLGSQGALCCSANETFFVPALSVSVVDTVAAGDAFNGGLVAALASGKSLPEAMQWATVAGALSVTQAGAQSSLPDRASFLQFLSSH</sequence>
<dbReference type="NCBIfam" id="TIGR02152">
    <property type="entry name" value="D_ribokin_bact"/>
    <property type="match status" value="1"/>
</dbReference>
<dbReference type="EC" id="2.7.1.15" evidence="2 12"/>
<dbReference type="PANTHER" id="PTHR10584">
    <property type="entry name" value="SUGAR KINASE"/>
    <property type="match status" value="1"/>
</dbReference>
<evidence type="ECO:0000256" key="6">
    <source>
        <dbReference type="ARBA" id="ARBA00022741"/>
    </source>
</evidence>
<dbReference type="Pfam" id="PF00294">
    <property type="entry name" value="PfkB"/>
    <property type="match status" value="1"/>
</dbReference>
<dbReference type="HOGENOM" id="CLU_027634_2_0_3"/>
<dbReference type="InterPro" id="IPR002139">
    <property type="entry name" value="Ribo/fructo_kinase"/>
</dbReference>
<feature type="binding site" evidence="12">
    <location>
        <position position="291"/>
    </location>
    <ligand>
        <name>K(+)</name>
        <dbReference type="ChEBI" id="CHEBI:29103"/>
    </ligand>
</feature>
<feature type="binding site" evidence="12">
    <location>
        <position position="248"/>
    </location>
    <ligand>
        <name>K(+)</name>
        <dbReference type="ChEBI" id="CHEBI:29103"/>
    </ligand>
</feature>
<gene>
    <name evidence="12" type="primary">rbsK</name>
    <name evidence="14" type="ordered locus">Cyan7822_4957</name>
</gene>
<keyword evidence="6 12" id="KW-0547">Nucleotide-binding</keyword>
<feature type="domain" description="Carbohydrate kinase PfkB" evidence="13">
    <location>
        <begin position="3"/>
        <end position="294"/>
    </location>
</feature>
<dbReference type="STRING" id="497965.Cyan7822_4957"/>
<evidence type="ECO:0000313" key="14">
    <source>
        <dbReference type="EMBL" id="ADN16848.1"/>
    </source>
</evidence>
<keyword evidence="5 12" id="KW-0479">Metal-binding</keyword>
<feature type="active site" description="Proton acceptor" evidence="12">
    <location>
        <position position="252"/>
    </location>
</feature>
<evidence type="ECO:0000256" key="12">
    <source>
        <dbReference type="HAMAP-Rule" id="MF_01987"/>
    </source>
</evidence>
<keyword evidence="12" id="KW-0963">Cytoplasm</keyword>
<dbReference type="PIRSF" id="PIRSF000535">
    <property type="entry name" value="1PFK/6PFK/LacC"/>
    <property type="match status" value="1"/>
</dbReference>
<feature type="binding site" evidence="12">
    <location>
        <position position="282"/>
    </location>
    <ligand>
        <name>K(+)</name>
        <dbReference type="ChEBI" id="CHEBI:29103"/>
    </ligand>
</feature>
<proteinExistence type="inferred from homology"/>
<dbReference type="InterPro" id="IPR011611">
    <property type="entry name" value="PfkB_dom"/>
</dbReference>
<dbReference type="SUPFAM" id="SSF53613">
    <property type="entry name" value="Ribokinase-like"/>
    <property type="match status" value="1"/>
</dbReference>
<dbReference type="KEGG" id="cyj:Cyan7822_4957"/>
<keyword evidence="15" id="KW-1185">Reference proteome</keyword>
<dbReference type="InterPro" id="IPR002173">
    <property type="entry name" value="Carboh/pur_kinase_PfkB_CS"/>
</dbReference>
<dbReference type="GO" id="GO:0019303">
    <property type="term" value="P:D-ribose catabolic process"/>
    <property type="evidence" value="ECO:0007669"/>
    <property type="project" value="UniProtKB-UniRule"/>
</dbReference>
<evidence type="ECO:0000256" key="5">
    <source>
        <dbReference type="ARBA" id="ARBA00022723"/>
    </source>
</evidence>
<organism evidence="14 15">
    <name type="scientific">Gloeothece verrucosa (strain PCC 7822)</name>
    <name type="common">Cyanothece sp. (strain PCC 7822)</name>
    <dbReference type="NCBI Taxonomy" id="497965"/>
    <lineage>
        <taxon>Bacteria</taxon>
        <taxon>Bacillati</taxon>
        <taxon>Cyanobacteriota</taxon>
        <taxon>Cyanophyceae</taxon>
        <taxon>Oscillatoriophycideae</taxon>
        <taxon>Chroococcales</taxon>
        <taxon>Aphanothecaceae</taxon>
        <taxon>Gloeothece</taxon>
        <taxon>Gloeothece verrucosa</taxon>
    </lineage>
</organism>
<dbReference type="GO" id="GO:0005829">
    <property type="term" value="C:cytosol"/>
    <property type="evidence" value="ECO:0007669"/>
    <property type="project" value="TreeGrafter"/>
</dbReference>
<feature type="binding site" evidence="12">
    <location>
        <begin position="251"/>
        <end position="252"/>
    </location>
    <ligand>
        <name>ATP</name>
        <dbReference type="ChEBI" id="CHEBI:30616"/>
    </ligand>
</feature>
<comment type="caution">
    <text evidence="12">Lacks conserved residue(s) required for the propagation of feature annotation.</text>
</comment>
<comment type="function">
    <text evidence="12">Catalyzes the phosphorylation of ribose at O-5 in a reaction requiring ATP and magnesium. The resulting D-ribose-5-phosphate can then be used either for sythesis of nucleotides, histidine, and tryptophan, or as a component of the pentose phosphate pathway.</text>
</comment>
<comment type="pathway">
    <text evidence="12">Carbohydrate metabolism; D-ribose degradation; D-ribose 5-phosphate from beta-D-ribopyranose: step 2/2.</text>
</comment>
<accession>E0UHD4</accession>
<comment type="subunit">
    <text evidence="12">Homodimer.</text>
</comment>
<dbReference type="InterPro" id="IPR011877">
    <property type="entry name" value="Ribokinase"/>
</dbReference>
<comment type="subcellular location">
    <subcellularLocation>
        <location evidence="12">Cytoplasm</location>
    </subcellularLocation>
</comment>
<feature type="binding site" evidence="12">
    <location>
        <position position="252"/>
    </location>
    <ligand>
        <name>substrate</name>
    </ligand>
</feature>
<comment type="cofactor">
    <cofactor evidence="12">
        <name>Mg(2+)</name>
        <dbReference type="ChEBI" id="CHEBI:18420"/>
    </cofactor>
    <text evidence="12">Requires a divalent cation, most likely magnesium in vivo, as an electrophilic catalyst to aid phosphoryl group transfer. It is the chelate of the metal and the nucleotide that is the actual substrate.</text>
</comment>
<dbReference type="RefSeq" id="WP_013324886.1">
    <property type="nucleotide sequence ID" value="NC_014501.1"/>
</dbReference>
<comment type="catalytic activity">
    <reaction evidence="12">
        <text>D-ribose + ATP = D-ribose 5-phosphate + ADP + H(+)</text>
        <dbReference type="Rhea" id="RHEA:13697"/>
        <dbReference type="ChEBI" id="CHEBI:15378"/>
        <dbReference type="ChEBI" id="CHEBI:30616"/>
        <dbReference type="ChEBI" id="CHEBI:47013"/>
        <dbReference type="ChEBI" id="CHEBI:78346"/>
        <dbReference type="ChEBI" id="CHEBI:456216"/>
        <dbReference type="EC" id="2.7.1.15"/>
    </reaction>
</comment>
<reference evidence="15" key="1">
    <citation type="journal article" date="2011" name="MBio">
        <title>Novel metabolic attributes of the genus Cyanothece, comprising a group of unicellular nitrogen-fixing Cyanobacteria.</title>
        <authorList>
            <person name="Bandyopadhyay A."/>
            <person name="Elvitigala T."/>
            <person name="Welsh E."/>
            <person name="Stockel J."/>
            <person name="Liberton M."/>
            <person name="Min H."/>
            <person name="Sherman L.A."/>
            <person name="Pakrasi H.B."/>
        </authorList>
    </citation>
    <scope>NUCLEOTIDE SEQUENCE [LARGE SCALE GENOMIC DNA]</scope>
    <source>
        <strain evidence="15">PCC 7822</strain>
    </source>
</reference>
<dbReference type="EMBL" id="CP002198">
    <property type="protein sequence ID" value="ADN16848.1"/>
    <property type="molecule type" value="Genomic_DNA"/>
</dbReference>
<evidence type="ECO:0000256" key="4">
    <source>
        <dbReference type="ARBA" id="ARBA00022679"/>
    </source>
</evidence>
<keyword evidence="4 12" id="KW-0808">Transferase</keyword>
<evidence type="ECO:0000256" key="11">
    <source>
        <dbReference type="ARBA" id="ARBA00023277"/>
    </source>
</evidence>
<evidence type="ECO:0000256" key="10">
    <source>
        <dbReference type="ARBA" id="ARBA00022958"/>
    </source>
</evidence>
<dbReference type="GO" id="GO:0046872">
    <property type="term" value="F:metal ion binding"/>
    <property type="evidence" value="ECO:0007669"/>
    <property type="project" value="UniProtKB-KW"/>
</dbReference>
<keyword evidence="9 12" id="KW-0460">Magnesium</keyword>
<evidence type="ECO:0000259" key="13">
    <source>
        <dbReference type="Pfam" id="PF00294"/>
    </source>
</evidence>
<evidence type="ECO:0000256" key="3">
    <source>
        <dbReference type="ARBA" id="ARBA00016943"/>
    </source>
</evidence>
<dbReference type="UniPathway" id="UPA00916">
    <property type="reaction ID" value="UER00889"/>
</dbReference>
<keyword evidence="11 12" id="KW-0119">Carbohydrate metabolism</keyword>
<evidence type="ECO:0000256" key="8">
    <source>
        <dbReference type="ARBA" id="ARBA00022840"/>
    </source>
</evidence>
<keyword evidence="8 12" id="KW-0067">ATP-binding</keyword>
<evidence type="ECO:0000256" key="7">
    <source>
        <dbReference type="ARBA" id="ARBA00022777"/>
    </source>
</evidence>
<feature type="binding site" evidence="12">
    <location>
        <begin position="10"/>
        <end position="12"/>
    </location>
    <ligand>
        <name>substrate</name>
    </ligand>
</feature>
<dbReference type="InterPro" id="IPR029056">
    <property type="entry name" value="Ribokinase-like"/>
</dbReference>
<comment type="similarity">
    <text evidence="1">Belongs to the carbohydrate kinase pfkB family.</text>
</comment>
<evidence type="ECO:0000256" key="9">
    <source>
        <dbReference type="ARBA" id="ARBA00022842"/>
    </source>
</evidence>
<keyword evidence="10 12" id="KW-0630">Potassium</keyword>
<dbReference type="HAMAP" id="MF_01987">
    <property type="entry name" value="Ribokinase"/>
    <property type="match status" value="1"/>
</dbReference>
<feature type="binding site" evidence="12">
    <location>
        <begin position="220"/>
        <end position="225"/>
    </location>
    <ligand>
        <name>ATP</name>
        <dbReference type="ChEBI" id="CHEBI:30616"/>
    </ligand>
</feature>
<comment type="activity regulation">
    <text evidence="12">Activated by a monovalent cation that binds near, but not in, the active site. The most likely occupant of the site in vivo is potassium. Ion binding induces a conformational change that may alter substrate affinity.</text>
</comment>
<dbReference type="eggNOG" id="COG0524">
    <property type="taxonomic scope" value="Bacteria"/>
</dbReference>
<comment type="similarity">
    <text evidence="12">Belongs to the carbohydrate kinase PfkB family. Ribokinase subfamily.</text>
</comment>
<feature type="binding site" evidence="12">
    <location>
        <position position="184"/>
    </location>
    <ligand>
        <name>ATP</name>
        <dbReference type="ChEBI" id="CHEBI:30616"/>
    </ligand>
</feature>
<name>E0UHD4_GLOV7</name>
<dbReference type="InterPro" id="IPR017583">
    <property type="entry name" value="Tagatose/fructose_Pkinase"/>
</dbReference>
<evidence type="ECO:0000256" key="2">
    <source>
        <dbReference type="ARBA" id="ARBA00012035"/>
    </source>
</evidence>